<dbReference type="PIRSF" id="PIRSF021525">
    <property type="entry name" value="UCP021525"/>
    <property type="match status" value="1"/>
</dbReference>
<organism evidence="1 2">
    <name type="scientific">Paraburkholderia phenazinium</name>
    <dbReference type="NCBI Taxonomy" id="60549"/>
    <lineage>
        <taxon>Bacteria</taxon>
        <taxon>Pseudomonadati</taxon>
        <taxon>Pseudomonadota</taxon>
        <taxon>Betaproteobacteria</taxon>
        <taxon>Burkholderiales</taxon>
        <taxon>Burkholderiaceae</taxon>
        <taxon>Paraburkholderia</taxon>
    </lineage>
</organism>
<evidence type="ECO:0000313" key="2">
    <source>
        <dbReference type="Proteomes" id="UP000199706"/>
    </source>
</evidence>
<dbReference type="InterPro" id="IPR014942">
    <property type="entry name" value="AbiEii"/>
</dbReference>
<proteinExistence type="predicted"/>
<dbReference type="InterPro" id="IPR014513">
    <property type="entry name" value="UCP021525"/>
</dbReference>
<keyword evidence="1" id="KW-0808">Transferase</keyword>
<evidence type="ECO:0000313" key="1">
    <source>
        <dbReference type="EMBL" id="SDI75712.1"/>
    </source>
</evidence>
<name>A0A1G8N681_9BURK</name>
<protein>
    <submittedName>
        <fullName evidence="1">Predicted nucleotidyltransferase</fullName>
    </submittedName>
</protein>
<dbReference type="Proteomes" id="UP000199706">
    <property type="component" value="Unassembled WGS sequence"/>
</dbReference>
<dbReference type="Pfam" id="PF08843">
    <property type="entry name" value="AbiEii"/>
    <property type="match status" value="1"/>
</dbReference>
<dbReference type="GO" id="GO:0016740">
    <property type="term" value="F:transferase activity"/>
    <property type="evidence" value="ECO:0007669"/>
    <property type="project" value="UniProtKB-KW"/>
</dbReference>
<gene>
    <name evidence="1" type="ORF">SAMN05216466_13332</name>
</gene>
<dbReference type="OrthoDB" id="5918411at2"/>
<reference evidence="1 2" key="1">
    <citation type="submission" date="2016-10" db="EMBL/GenBank/DDBJ databases">
        <authorList>
            <person name="de Groot N.N."/>
        </authorList>
    </citation>
    <scope>NUCLEOTIDE SEQUENCE [LARGE SCALE GENOMIC DNA]</scope>
    <source>
        <strain evidence="1 2">LMG 2247</strain>
    </source>
</reference>
<dbReference type="EMBL" id="FNCJ01000033">
    <property type="protein sequence ID" value="SDI75712.1"/>
    <property type="molecule type" value="Genomic_DNA"/>
</dbReference>
<dbReference type="RefSeq" id="WP_090695736.1">
    <property type="nucleotide sequence ID" value="NZ_CADERL010000015.1"/>
</dbReference>
<sequence length="296" mass="32164">MTPASPHFNLKVSEDRPLHPVTIALLGHVRDAAQQMGADFVVAGATARDIVLWHVYGIRAERATRDVDVAVCAISWTAHRELIARLEATGFFKADAKAEQSLTFEDTAVGKSAPLDLVPFGPLEAPEGTITWPKGEFAMNVLGFQEAVATALQIEIGEGLVVPVVSLPALALLKILAWRDRRTSKNTDASDLLLVLRNYHEAGNEERIWESATDLLDAYGFDLDLAAAALLGRDARQLALPTTLATVLQLLADEGTYDLLRRDMFARAVVQIFADDSDKTLAAFRDALLSPPQGQL</sequence>
<accession>A0A1G8N681</accession>
<dbReference type="AlphaFoldDB" id="A0A1G8N681"/>